<evidence type="ECO:0000313" key="3">
    <source>
        <dbReference type="EMBL" id="TNN27826.1"/>
    </source>
</evidence>
<gene>
    <name evidence="3" type="primary">ptprc</name>
    <name evidence="3" type="ORF">EYF80_062027</name>
</gene>
<evidence type="ECO:0000256" key="1">
    <source>
        <dbReference type="SAM" id="MobiDB-lite"/>
    </source>
</evidence>
<comment type="caution">
    <text evidence="3">The sequence shown here is derived from an EMBL/GenBank/DDBJ whole genome shotgun (WGS) entry which is preliminary data.</text>
</comment>
<dbReference type="Proteomes" id="UP000314294">
    <property type="component" value="Unassembled WGS sequence"/>
</dbReference>
<accession>A0A4Z2EG22</accession>
<feature type="compositionally biased region" description="Basic and acidic residues" evidence="1">
    <location>
        <begin position="120"/>
        <end position="140"/>
    </location>
</feature>
<feature type="domain" description="Tyrosine-protein phosphatase" evidence="2">
    <location>
        <begin position="12"/>
        <end position="55"/>
    </location>
</feature>
<proteinExistence type="predicted"/>
<protein>
    <submittedName>
        <fullName evidence="3">Receptor-type tyrosine-protein phosphatase C</fullName>
    </submittedName>
</protein>
<dbReference type="InterPro" id="IPR000242">
    <property type="entry name" value="PTP_cat"/>
</dbReference>
<feature type="compositionally biased region" description="Polar residues" evidence="1">
    <location>
        <begin position="99"/>
        <end position="111"/>
    </location>
</feature>
<sequence>MILTPSCPQRKDIRPVKQFQLRRWASDDLPERALHLTDMIRDVKRSQSESSTPIVEQYQFLYEALEGVYPVQNGEVKSTPASAGDSVQLVNETRAAEQPASTTADSQQGAAESTPLVVEGGKEANKEENESERASLKDTDGVTVTVEV</sequence>
<dbReference type="AlphaFoldDB" id="A0A4Z2EG22"/>
<evidence type="ECO:0000313" key="4">
    <source>
        <dbReference type="Proteomes" id="UP000314294"/>
    </source>
</evidence>
<name>A0A4Z2EG22_9TELE</name>
<dbReference type="EMBL" id="SRLO01007681">
    <property type="protein sequence ID" value="TNN27826.1"/>
    <property type="molecule type" value="Genomic_DNA"/>
</dbReference>
<keyword evidence="4" id="KW-1185">Reference proteome</keyword>
<evidence type="ECO:0000259" key="2">
    <source>
        <dbReference type="Pfam" id="PF00102"/>
    </source>
</evidence>
<organism evidence="3 4">
    <name type="scientific">Liparis tanakae</name>
    <name type="common">Tanaka's snailfish</name>
    <dbReference type="NCBI Taxonomy" id="230148"/>
    <lineage>
        <taxon>Eukaryota</taxon>
        <taxon>Metazoa</taxon>
        <taxon>Chordata</taxon>
        <taxon>Craniata</taxon>
        <taxon>Vertebrata</taxon>
        <taxon>Euteleostomi</taxon>
        <taxon>Actinopterygii</taxon>
        <taxon>Neopterygii</taxon>
        <taxon>Teleostei</taxon>
        <taxon>Neoteleostei</taxon>
        <taxon>Acanthomorphata</taxon>
        <taxon>Eupercaria</taxon>
        <taxon>Perciformes</taxon>
        <taxon>Cottioidei</taxon>
        <taxon>Cottales</taxon>
        <taxon>Liparidae</taxon>
        <taxon>Liparis</taxon>
    </lineage>
</organism>
<dbReference type="GO" id="GO:0004725">
    <property type="term" value="F:protein tyrosine phosphatase activity"/>
    <property type="evidence" value="ECO:0007669"/>
    <property type="project" value="InterPro"/>
</dbReference>
<dbReference type="Pfam" id="PF00102">
    <property type="entry name" value="Y_phosphatase"/>
    <property type="match status" value="1"/>
</dbReference>
<reference evidence="3 4" key="1">
    <citation type="submission" date="2019-03" db="EMBL/GenBank/DDBJ databases">
        <title>First draft genome of Liparis tanakae, snailfish: a comprehensive survey of snailfish specific genes.</title>
        <authorList>
            <person name="Kim W."/>
            <person name="Song I."/>
            <person name="Jeong J.-H."/>
            <person name="Kim D."/>
            <person name="Kim S."/>
            <person name="Ryu S."/>
            <person name="Song J.Y."/>
            <person name="Lee S.K."/>
        </authorList>
    </citation>
    <scope>NUCLEOTIDE SEQUENCE [LARGE SCALE GENOMIC DNA]</scope>
    <source>
        <tissue evidence="3">Muscle</tissue>
    </source>
</reference>
<feature type="region of interest" description="Disordered" evidence="1">
    <location>
        <begin position="76"/>
        <end position="148"/>
    </location>
</feature>
<keyword evidence="3" id="KW-0675">Receptor</keyword>